<comment type="caution">
    <text evidence="9">The sequence shown here is derived from an EMBL/GenBank/DDBJ whole genome shotgun (WGS) entry which is preliminary data.</text>
</comment>
<evidence type="ECO:0000256" key="2">
    <source>
        <dbReference type="ARBA" id="ARBA00011344"/>
    </source>
</evidence>
<evidence type="ECO:0000259" key="7">
    <source>
        <dbReference type="Pfam" id="PF04542"/>
    </source>
</evidence>
<evidence type="ECO:0000256" key="3">
    <source>
        <dbReference type="ARBA" id="ARBA00023015"/>
    </source>
</evidence>
<evidence type="ECO:0000256" key="4">
    <source>
        <dbReference type="ARBA" id="ARBA00023082"/>
    </source>
</evidence>
<sequence>MNDGVDFDHDAVQRFEEHRDHLRAVAFRMLGSSGEADDAVQEAWMRFARNDTADVENLRGWLTTVVSRICLNLLRSRRTRREDALDADLPLAAAPSSGGDPESDAVMADSVGMALQVVIDALGPAERVAFVLHDLFGVPFDRIAPVLDRTTEATRQLASRARRRVREGRERAEADRDARQQKTVVDAFLAAAREGRFEDLLAVLDPGIIVVADEDAVATGFAGREVVGAAAVAAIFNGQAKDAITVLVDGLAGAMWAPGGQARSVLAFTVVHGKIAAIDIMNDPKTIATLELAAFAD</sequence>
<dbReference type="RefSeq" id="WP_270109514.1">
    <property type="nucleotide sequence ID" value="NZ_JAPZVP010000005.1"/>
</dbReference>
<dbReference type="NCBIfam" id="TIGR02937">
    <property type="entry name" value="sigma70-ECF"/>
    <property type="match status" value="1"/>
</dbReference>
<evidence type="ECO:0000259" key="8">
    <source>
        <dbReference type="Pfam" id="PF08281"/>
    </source>
</evidence>
<evidence type="ECO:0000256" key="6">
    <source>
        <dbReference type="SAM" id="MobiDB-lite"/>
    </source>
</evidence>
<dbReference type="GO" id="GO:0006352">
    <property type="term" value="P:DNA-templated transcription initiation"/>
    <property type="evidence" value="ECO:0007669"/>
    <property type="project" value="InterPro"/>
</dbReference>
<dbReference type="EMBL" id="JAPZVP010000005">
    <property type="protein sequence ID" value="MDA1359660.1"/>
    <property type="molecule type" value="Genomic_DNA"/>
</dbReference>
<dbReference type="InterPro" id="IPR007627">
    <property type="entry name" value="RNA_pol_sigma70_r2"/>
</dbReference>
<dbReference type="SUPFAM" id="SSF54427">
    <property type="entry name" value="NTF2-like"/>
    <property type="match status" value="1"/>
</dbReference>
<dbReference type="InterPro" id="IPR032710">
    <property type="entry name" value="NTF2-like_dom_sf"/>
</dbReference>
<proteinExistence type="inferred from homology"/>
<dbReference type="Proteomes" id="UP001146067">
    <property type="component" value="Unassembled WGS sequence"/>
</dbReference>
<comment type="subunit">
    <text evidence="2">Interacts transiently with the RNA polymerase catalytic core formed by RpoA, RpoB, RpoC and RpoZ (2 alpha, 1 beta, 1 beta' and 1 omega subunit) to form the RNA polymerase holoenzyme that can initiate transcription.</text>
</comment>
<dbReference type="PANTHER" id="PTHR30173:SF43">
    <property type="entry name" value="ECF RNA POLYMERASE SIGMA FACTOR SIGI-RELATED"/>
    <property type="match status" value="1"/>
</dbReference>
<dbReference type="InterPro" id="IPR013325">
    <property type="entry name" value="RNA_pol_sigma_r2"/>
</dbReference>
<keyword evidence="10" id="KW-1185">Reference proteome</keyword>
<organism evidence="9 10">
    <name type="scientific">Glycomyces luteolus</name>
    <dbReference type="NCBI Taxonomy" id="2670330"/>
    <lineage>
        <taxon>Bacteria</taxon>
        <taxon>Bacillati</taxon>
        <taxon>Actinomycetota</taxon>
        <taxon>Actinomycetes</taxon>
        <taxon>Glycomycetales</taxon>
        <taxon>Glycomycetaceae</taxon>
        <taxon>Glycomyces</taxon>
    </lineage>
</organism>
<dbReference type="InterPro" id="IPR052704">
    <property type="entry name" value="ECF_Sigma-70_Domain"/>
</dbReference>
<dbReference type="AlphaFoldDB" id="A0A9X3PJF6"/>
<keyword evidence="4" id="KW-0731">Sigma factor</keyword>
<feature type="compositionally biased region" description="Basic and acidic residues" evidence="6">
    <location>
        <begin position="167"/>
        <end position="177"/>
    </location>
</feature>
<evidence type="ECO:0000256" key="5">
    <source>
        <dbReference type="ARBA" id="ARBA00023163"/>
    </source>
</evidence>
<dbReference type="Pfam" id="PF08281">
    <property type="entry name" value="Sigma70_r4_2"/>
    <property type="match status" value="1"/>
</dbReference>
<dbReference type="PANTHER" id="PTHR30173">
    <property type="entry name" value="SIGMA 19 FACTOR"/>
    <property type="match status" value="1"/>
</dbReference>
<evidence type="ECO:0000313" key="10">
    <source>
        <dbReference type="Proteomes" id="UP001146067"/>
    </source>
</evidence>
<dbReference type="InterPro" id="IPR013249">
    <property type="entry name" value="RNA_pol_sigma70_r4_t2"/>
</dbReference>
<keyword evidence="3" id="KW-0805">Transcription regulation</keyword>
<dbReference type="Gene3D" id="1.10.10.10">
    <property type="entry name" value="Winged helix-like DNA-binding domain superfamily/Winged helix DNA-binding domain"/>
    <property type="match status" value="1"/>
</dbReference>
<evidence type="ECO:0000256" key="1">
    <source>
        <dbReference type="ARBA" id="ARBA00010641"/>
    </source>
</evidence>
<dbReference type="InterPro" id="IPR036388">
    <property type="entry name" value="WH-like_DNA-bd_sf"/>
</dbReference>
<gene>
    <name evidence="9" type="ORF">O1R50_08500</name>
</gene>
<evidence type="ECO:0000313" key="9">
    <source>
        <dbReference type="EMBL" id="MDA1359660.1"/>
    </source>
</evidence>
<feature type="region of interest" description="Disordered" evidence="6">
    <location>
        <begin position="158"/>
        <end position="177"/>
    </location>
</feature>
<feature type="domain" description="RNA polymerase sigma factor 70 region 4 type 2" evidence="8">
    <location>
        <begin position="113"/>
        <end position="164"/>
    </location>
</feature>
<dbReference type="SUPFAM" id="SSF88946">
    <property type="entry name" value="Sigma2 domain of RNA polymerase sigma factors"/>
    <property type="match status" value="1"/>
</dbReference>
<comment type="similarity">
    <text evidence="1">Belongs to the sigma-70 factor family. ECF subfamily.</text>
</comment>
<dbReference type="Pfam" id="PF04542">
    <property type="entry name" value="Sigma70_r2"/>
    <property type="match status" value="1"/>
</dbReference>
<protein>
    <submittedName>
        <fullName evidence="9">Sigma-70 family RNA polymerase sigma factor</fullName>
    </submittedName>
</protein>
<dbReference type="InterPro" id="IPR013324">
    <property type="entry name" value="RNA_pol_sigma_r3/r4-like"/>
</dbReference>
<name>A0A9X3PJF6_9ACTN</name>
<reference evidence="9" key="1">
    <citation type="submission" date="2022-12" db="EMBL/GenBank/DDBJ databases">
        <title>Gycomyces niveus sp.nov.,a novel actinomycete isolated from soil in Shouguan.</title>
        <authorList>
            <person name="Yang X."/>
        </authorList>
    </citation>
    <scope>NUCLEOTIDE SEQUENCE</scope>
    <source>
        <strain evidence="9">NEAU-A15</strain>
    </source>
</reference>
<feature type="domain" description="RNA polymerase sigma-70 region 2" evidence="7">
    <location>
        <begin position="15"/>
        <end position="78"/>
    </location>
</feature>
<dbReference type="Gene3D" id="1.10.1740.10">
    <property type="match status" value="1"/>
</dbReference>
<dbReference type="GO" id="GO:0003677">
    <property type="term" value="F:DNA binding"/>
    <property type="evidence" value="ECO:0007669"/>
    <property type="project" value="InterPro"/>
</dbReference>
<accession>A0A9X3PJF6</accession>
<dbReference type="SUPFAM" id="SSF88659">
    <property type="entry name" value="Sigma3 and sigma4 domains of RNA polymerase sigma factors"/>
    <property type="match status" value="1"/>
</dbReference>
<dbReference type="GO" id="GO:0016987">
    <property type="term" value="F:sigma factor activity"/>
    <property type="evidence" value="ECO:0007669"/>
    <property type="project" value="UniProtKB-KW"/>
</dbReference>
<dbReference type="InterPro" id="IPR014284">
    <property type="entry name" value="RNA_pol_sigma-70_dom"/>
</dbReference>
<keyword evidence="5" id="KW-0804">Transcription</keyword>